<sequence length="452" mass="51702">MVYVGSFPLRTSPKFLCFRDFCKYKRTRKSPHGGSFWCCSKEPLSDGAKTTSRRNSSSSRWNPTVLVRFAKKWLPSKEILGQWRDSEHVTPAAGRSSLLGNRRLAVLEYTQDILKPLQRLIAITKLMTKKKIERKDLASANSIFCMVGVNDNTVPIELHCVVENSKSASVSKRVTRDTIDTILLHGLLANTFAWRHIQKPLSEMTGGVSVAYDRPPFGLSSRPPRELWKDKEYNPYQLDYGVTLTKQVREYFQMDNIVLVGHSAGGTVALMSSLKEPQLTKGLVLIAPAVRISYSRTLSFQFLKRYYRSILRTPLLGRRIMRSRLQRYRTPKGIQELLQRNIHDSESLDANELIQGYIKPFLLPGWDQALVEMALSFEAFDLIPQLEGLKLPTLVIYGEQDNVIPKQDIFDLRDAIGEDCELHVIQNCGHLPMEEKPKDVLQLMKTWLEKNF</sequence>
<dbReference type="Pfam" id="PF00561">
    <property type="entry name" value="Abhydrolase_1"/>
    <property type="match status" value="1"/>
</dbReference>
<name>A0AAV9IKA1_9RHOD</name>
<dbReference type="PANTHER" id="PTHR43689:SF8">
    <property type="entry name" value="ALPHA_BETA-HYDROLASES SUPERFAMILY PROTEIN"/>
    <property type="match status" value="1"/>
</dbReference>
<dbReference type="InterPro" id="IPR000639">
    <property type="entry name" value="Epox_hydrolase-like"/>
</dbReference>
<dbReference type="InterPro" id="IPR029058">
    <property type="entry name" value="AB_hydrolase_fold"/>
</dbReference>
<dbReference type="Proteomes" id="UP001300502">
    <property type="component" value="Unassembled WGS sequence"/>
</dbReference>
<evidence type="ECO:0000313" key="2">
    <source>
        <dbReference type="EMBL" id="KAK4527766.1"/>
    </source>
</evidence>
<organism evidence="2 3">
    <name type="scientific">Galdieria yellowstonensis</name>
    <dbReference type="NCBI Taxonomy" id="3028027"/>
    <lineage>
        <taxon>Eukaryota</taxon>
        <taxon>Rhodophyta</taxon>
        <taxon>Bangiophyceae</taxon>
        <taxon>Galdieriales</taxon>
        <taxon>Galdieriaceae</taxon>
        <taxon>Galdieria</taxon>
    </lineage>
</organism>
<dbReference type="PRINTS" id="PR00412">
    <property type="entry name" value="EPOXHYDRLASE"/>
</dbReference>
<dbReference type="SUPFAM" id="SSF53474">
    <property type="entry name" value="alpha/beta-Hydrolases"/>
    <property type="match status" value="1"/>
</dbReference>
<feature type="domain" description="AB hydrolase-1" evidence="1">
    <location>
        <begin position="182"/>
        <end position="437"/>
    </location>
</feature>
<evidence type="ECO:0000259" key="1">
    <source>
        <dbReference type="Pfam" id="PF00561"/>
    </source>
</evidence>
<dbReference type="Gene3D" id="3.40.50.1820">
    <property type="entry name" value="alpha/beta hydrolase"/>
    <property type="match status" value="1"/>
</dbReference>
<reference evidence="2 3" key="1">
    <citation type="submission" date="2022-07" db="EMBL/GenBank/DDBJ databases">
        <title>Genome-wide signatures of adaptation to extreme environments.</title>
        <authorList>
            <person name="Cho C.H."/>
            <person name="Yoon H.S."/>
        </authorList>
    </citation>
    <scope>NUCLEOTIDE SEQUENCE [LARGE SCALE GENOMIC DNA]</scope>
    <source>
        <strain evidence="2 3">108.79 E11</strain>
    </source>
</reference>
<protein>
    <recommendedName>
        <fullName evidence="1">AB hydrolase-1 domain-containing protein</fullName>
    </recommendedName>
</protein>
<dbReference type="AlphaFoldDB" id="A0AAV9IKA1"/>
<proteinExistence type="predicted"/>
<accession>A0AAV9IKA1</accession>
<comment type="caution">
    <text evidence="2">The sequence shown here is derived from an EMBL/GenBank/DDBJ whole genome shotgun (WGS) entry which is preliminary data.</text>
</comment>
<keyword evidence="3" id="KW-1185">Reference proteome</keyword>
<dbReference type="GO" id="GO:0003824">
    <property type="term" value="F:catalytic activity"/>
    <property type="evidence" value="ECO:0007669"/>
    <property type="project" value="InterPro"/>
</dbReference>
<gene>
    <name evidence="2" type="ORF">GAYE_SCF43G5694</name>
</gene>
<evidence type="ECO:0000313" key="3">
    <source>
        <dbReference type="Proteomes" id="UP001300502"/>
    </source>
</evidence>
<dbReference type="PANTHER" id="PTHR43689">
    <property type="entry name" value="HYDROLASE"/>
    <property type="match status" value="1"/>
</dbReference>
<dbReference type="InterPro" id="IPR000073">
    <property type="entry name" value="AB_hydrolase_1"/>
</dbReference>
<dbReference type="EMBL" id="JANCYU010000055">
    <property type="protein sequence ID" value="KAK4527766.1"/>
    <property type="molecule type" value="Genomic_DNA"/>
</dbReference>